<evidence type="ECO:0000256" key="7">
    <source>
        <dbReference type="RuleBase" id="RU000481"/>
    </source>
</evidence>
<accession>A0ABZ2C572</accession>
<evidence type="ECO:0000256" key="3">
    <source>
        <dbReference type="ARBA" id="ARBA00022576"/>
    </source>
</evidence>
<evidence type="ECO:0000256" key="2">
    <source>
        <dbReference type="ARBA" id="ARBA00007441"/>
    </source>
</evidence>
<dbReference type="SUPFAM" id="SSF53383">
    <property type="entry name" value="PLP-dependent transferases"/>
    <property type="match status" value="1"/>
</dbReference>
<gene>
    <name evidence="9" type="ORF">Bealeia1_01401</name>
</gene>
<dbReference type="Pfam" id="PF00155">
    <property type="entry name" value="Aminotran_1_2"/>
    <property type="match status" value="1"/>
</dbReference>
<dbReference type="Gene3D" id="3.40.640.10">
    <property type="entry name" value="Type I PLP-dependent aspartate aminotransferase-like (Major domain)"/>
    <property type="match status" value="1"/>
</dbReference>
<comment type="similarity">
    <text evidence="2 7">Belongs to the class-I pyridoxal-phosphate-dependent aminotransferase family.</text>
</comment>
<dbReference type="EC" id="2.6.1.-" evidence="7"/>
<protein>
    <recommendedName>
        <fullName evidence="7">Aminotransferase</fullName>
        <ecNumber evidence="7">2.6.1.-</ecNumber>
    </recommendedName>
</protein>
<sequence length="401" mass="43793">MSLLAKRMQLIKPSPTLAVTQKAAELRAEGKDVIDLGVGEPDFPTPLHIIEEAYAAMKRGETRYTAVSGTVNLRKAICEKFRRENNLDYTPDEVIVSAGAKHVLFEAFFASLNPGDEVIIPAPYWVSYPDMVSFAEGHPVFVKCDDSQDFKITPLQLDKVITPKTKWLILNSPSNPTGMAYSKEELAALGEVLKKHPHVYIMSDDIYEHLLFEGRAFATIAQVVPELKLRTLTVNGTSKAYSMTGWRIGYAAGPKDIIKAMTTLQSQSTSNACSIAQAATIAALAGPTDFIAERTKAFQERRDRALEIFSTCPDLKCIKPQGAFYLFPNCAGVIGKKTPQGQIISTDMDYANYLLEEAGVAVVPGTAFGLSPYFRLSTATALNVLENACTRIVAATGRLQG</sequence>
<evidence type="ECO:0000256" key="1">
    <source>
        <dbReference type="ARBA" id="ARBA00001933"/>
    </source>
</evidence>
<evidence type="ECO:0000313" key="9">
    <source>
        <dbReference type="EMBL" id="WVX67203.1"/>
    </source>
</evidence>
<keyword evidence="4 7" id="KW-0808">Transferase</keyword>
<keyword evidence="5" id="KW-0663">Pyridoxal phosphate</keyword>
<dbReference type="CDD" id="cd00609">
    <property type="entry name" value="AAT_like"/>
    <property type="match status" value="1"/>
</dbReference>
<dbReference type="EMBL" id="CP133270">
    <property type="protein sequence ID" value="WVX67203.1"/>
    <property type="molecule type" value="Genomic_DNA"/>
</dbReference>
<dbReference type="InterPro" id="IPR015421">
    <property type="entry name" value="PyrdxlP-dep_Trfase_major"/>
</dbReference>
<dbReference type="PROSITE" id="PS00105">
    <property type="entry name" value="AA_TRANSFER_CLASS_1"/>
    <property type="match status" value="1"/>
</dbReference>
<comment type="catalytic activity">
    <reaction evidence="6">
        <text>L-aspartate + 2-oxoglutarate = oxaloacetate + L-glutamate</text>
        <dbReference type="Rhea" id="RHEA:21824"/>
        <dbReference type="ChEBI" id="CHEBI:16452"/>
        <dbReference type="ChEBI" id="CHEBI:16810"/>
        <dbReference type="ChEBI" id="CHEBI:29985"/>
        <dbReference type="ChEBI" id="CHEBI:29991"/>
        <dbReference type="EC" id="2.6.1.1"/>
    </reaction>
</comment>
<organism evidence="9 10">
    <name type="scientific">Candidatus Bealeia paramacronuclearis</name>
    <dbReference type="NCBI Taxonomy" id="1921001"/>
    <lineage>
        <taxon>Bacteria</taxon>
        <taxon>Pseudomonadati</taxon>
        <taxon>Pseudomonadota</taxon>
        <taxon>Alphaproteobacteria</taxon>
        <taxon>Holosporales</taxon>
        <taxon>Holosporaceae</taxon>
        <taxon>Candidatus Bealeia</taxon>
    </lineage>
</organism>
<evidence type="ECO:0000313" key="10">
    <source>
        <dbReference type="Proteomes" id="UP001330434"/>
    </source>
</evidence>
<dbReference type="PANTHER" id="PTHR46383:SF1">
    <property type="entry name" value="ASPARTATE AMINOTRANSFERASE"/>
    <property type="match status" value="1"/>
</dbReference>
<dbReference type="RefSeq" id="WP_331255984.1">
    <property type="nucleotide sequence ID" value="NZ_CP133270.1"/>
</dbReference>
<proteinExistence type="inferred from homology"/>
<dbReference type="InterPro" id="IPR004838">
    <property type="entry name" value="NHTrfase_class1_PyrdxlP-BS"/>
</dbReference>
<feature type="domain" description="Aminotransferase class I/classII large" evidence="8">
    <location>
        <begin position="31"/>
        <end position="392"/>
    </location>
</feature>
<dbReference type="InterPro" id="IPR015422">
    <property type="entry name" value="PyrdxlP-dep_Trfase_small"/>
</dbReference>
<evidence type="ECO:0000256" key="6">
    <source>
        <dbReference type="ARBA" id="ARBA00049185"/>
    </source>
</evidence>
<dbReference type="GO" id="GO:0008483">
    <property type="term" value="F:transaminase activity"/>
    <property type="evidence" value="ECO:0007669"/>
    <property type="project" value="UniProtKB-KW"/>
</dbReference>
<name>A0ABZ2C572_9PROT</name>
<comment type="cofactor">
    <cofactor evidence="1 7">
        <name>pyridoxal 5'-phosphate</name>
        <dbReference type="ChEBI" id="CHEBI:597326"/>
    </cofactor>
</comment>
<dbReference type="InterPro" id="IPR050596">
    <property type="entry name" value="AspAT/PAT-like"/>
</dbReference>
<evidence type="ECO:0000256" key="5">
    <source>
        <dbReference type="ARBA" id="ARBA00022898"/>
    </source>
</evidence>
<evidence type="ECO:0000256" key="4">
    <source>
        <dbReference type="ARBA" id="ARBA00022679"/>
    </source>
</evidence>
<dbReference type="PANTHER" id="PTHR46383">
    <property type="entry name" value="ASPARTATE AMINOTRANSFERASE"/>
    <property type="match status" value="1"/>
</dbReference>
<keyword evidence="3 7" id="KW-0032">Aminotransferase</keyword>
<dbReference type="PRINTS" id="PR00753">
    <property type="entry name" value="ACCSYNTHASE"/>
</dbReference>
<reference evidence="9 10" key="1">
    <citation type="journal article" date="2024" name="Environ. Microbiol.">
        <title>Novel evolutionary insights on the interactions of the Holosporales (Alphaproteobacteria) with eukaryotic hosts from comparative genomics.</title>
        <authorList>
            <person name="Giovannini M."/>
            <person name="Petroni G."/>
            <person name="Castelli M."/>
        </authorList>
    </citation>
    <scope>NUCLEOTIDE SEQUENCE [LARGE SCALE GENOMIC DNA]</scope>
    <source>
        <strain evidence="9 10">US_Bl 15I1</strain>
    </source>
</reference>
<dbReference type="InterPro" id="IPR015424">
    <property type="entry name" value="PyrdxlP-dep_Trfase"/>
</dbReference>
<keyword evidence="10" id="KW-1185">Reference proteome</keyword>
<dbReference type="Proteomes" id="UP001330434">
    <property type="component" value="Chromosome"/>
</dbReference>
<dbReference type="InterPro" id="IPR004839">
    <property type="entry name" value="Aminotransferase_I/II_large"/>
</dbReference>
<dbReference type="Gene3D" id="3.90.1150.10">
    <property type="entry name" value="Aspartate Aminotransferase, domain 1"/>
    <property type="match status" value="1"/>
</dbReference>
<evidence type="ECO:0000259" key="8">
    <source>
        <dbReference type="Pfam" id="PF00155"/>
    </source>
</evidence>